<protein>
    <submittedName>
        <fullName evidence="2">Uncharacterized protein</fullName>
    </submittedName>
</protein>
<organism evidence="2">
    <name type="scientific">plant metagenome</name>
    <dbReference type="NCBI Taxonomy" id="1297885"/>
    <lineage>
        <taxon>unclassified sequences</taxon>
        <taxon>metagenomes</taxon>
        <taxon>organismal metagenomes</taxon>
    </lineage>
</organism>
<dbReference type="EMBL" id="CAADIH010000023">
    <property type="protein sequence ID" value="VFR46188.1"/>
    <property type="molecule type" value="Genomic_DNA"/>
</dbReference>
<dbReference type="AlphaFoldDB" id="A0A484R6Z0"/>
<name>A0A484R6Z0_9ZZZZ</name>
<evidence type="ECO:0000313" key="1">
    <source>
        <dbReference type="EMBL" id="VFR40219.1"/>
    </source>
</evidence>
<accession>A0A484R6Z0</accession>
<sequence length="53" mass="5607">MERPPSFGSGASMMARRMGGFQVSRCVFLCLQAPAPGENKGDGTMEPQCLTAV</sequence>
<evidence type="ECO:0000313" key="2">
    <source>
        <dbReference type="EMBL" id="VFR46188.1"/>
    </source>
</evidence>
<proteinExistence type="predicted"/>
<gene>
    <name evidence="1" type="ORF">BER1_0002</name>
    <name evidence="2" type="ORF">BER2_0002</name>
</gene>
<dbReference type="EMBL" id="CAADIE010000011">
    <property type="protein sequence ID" value="VFR40219.1"/>
    <property type="molecule type" value="Genomic_DNA"/>
</dbReference>
<reference evidence="2" key="1">
    <citation type="submission" date="2019-03" db="EMBL/GenBank/DDBJ databases">
        <authorList>
            <person name="Danneels B."/>
        </authorList>
    </citation>
    <scope>NUCLEOTIDE SEQUENCE</scope>
</reference>